<dbReference type="GO" id="GO:0016747">
    <property type="term" value="F:acyltransferase activity, transferring groups other than amino-acyl groups"/>
    <property type="evidence" value="ECO:0007669"/>
    <property type="project" value="InterPro"/>
</dbReference>
<sequence length="285" mass="32428">MNLKRFDNPKIFADSVMPILKKEEAVNGLMLGVLQAILRGDYEKNEKYMAYTEENGFIASIVLMTLPFGPILYSSRKNDSDSMQLIADDLIKSKFKIDDIVGRKSETKLFAEIYSRTINCGFELGMNMRLYELKKVNNIILSSGLIRQAEQKDTEIIADWIGQFHEETHTERGSSNLLEAAERRIKDGSAFVWEDKKIVSMTLKTRPTNKYVSVSGVLTPKEYRRKGYATSLVYSLSKSLLESGYEGCTLFTDLSNPTSNKIYQDIGYKAICDFDKYKFAKKISA</sequence>
<gene>
    <name evidence="2" type="ORF">DCW38_01930</name>
</gene>
<reference evidence="2 3" key="1">
    <citation type="journal article" date="2018" name="Nat. Biotechnol.">
        <title>A standardized bacterial taxonomy based on genome phylogeny substantially revises the tree of life.</title>
        <authorList>
            <person name="Parks D.H."/>
            <person name="Chuvochina M."/>
            <person name="Waite D.W."/>
            <person name="Rinke C."/>
            <person name="Skarshewski A."/>
            <person name="Chaumeil P.A."/>
            <person name="Hugenholtz P."/>
        </authorList>
    </citation>
    <scope>NUCLEOTIDE SEQUENCE [LARGE SCALE GENOMIC DNA]</scope>
    <source>
        <strain evidence="2">UBA9956</strain>
    </source>
</reference>
<organism evidence="2 3">
    <name type="scientific">candidate division WOR-3 bacterium</name>
    <dbReference type="NCBI Taxonomy" id="2052148"/>
    <lineage>
        <taxon>Bacteria</taxon>
        <taxon>Bacteria division WOR-3</taxon>
    </lineage>
</organism>
<dbReference type="Proteomes" id="UP000264062">
    <property type="component" value="Unassembled WGS sequence"/>
</dbReference>
<dbReference type="SUPFAM" id="SSF55729">
    <property type="entry name" value="Acyl-CoA N-acyltransferases (Nat)"/>
    <property type="match status" value="1"/>
</dbReference>
<dbReference type="InterPro" id="IPR000182">
    <property type="entry name" value="GNAT_dom"/>
</dbReference>
<evidence type="ECO:0000259" key="1">
    <source>
        <dbReference type="PROSITE" id="PS51186"/>
    </source>
</evidence>
<evidence type="ECO:0000313" key="3">
    <source>
        <dbReference type="Proteomes" id="UP000264062"/>
    </source>
</evidence>
<dbReference type="Gene3D" id="3.40.630.30">
    <property type="match status" value="1"/>
</dbReference>
<comment type="caution">
    <text evidence="2">The sequence shown here is derived from an EMBL/GenBank/DDBJ whole genome shotgun (WGS) entry which is preliminary data.</text>
</comment>
<dbReference type="InterPro" id="IPR016181">
    <property type="entry name" value="Acyl_CoA_acyltransferase"/>
</dbReference>
<evidence type="ECO:0000313" key="2">
    <source>
        <dbReference type="EMBL" id="HAV91924.1"/>
    </source>
</evidence>
<dbReference type="PROSITE" id="PS51186">
    <property type="entry name" value="GNAT"/>
    <property type="match status" value="1"/>
</dbReference>
<accession>A0A350H8Q8</accession>
<dbReference type="EMBL" id="DMZY01000060">
    <property type="protein sequence ID" value="HAV91924.1"/>
    <property type="molecule type" value="Genomic_DNA"/>
</dbReference>
<dbReference type="AlphaFoldDB" id="A0A350H8Q8"/>
<protein>
    <recommendedName>
        <fullName evidence="1">N-acetyltransferase domain-containing protein</fullName>
    </recommendedName>
</protein>
<dbReference type="InterPro" id="IPR013653">
    <property type="entry name" value="GCN5-like_dom"/>
</dbReference>
<dbReference type="Pfam" id="PF08445">
    <property type="entry name" value="FR47"/>
    <property type="match status" value="1"/>
</dbReference>
<feature type="domain" description="N-acetyltransferase" evidence="1">
    <location>
        <begin position="144"/>
        <end position="285"/>
    </location>
</feature>
<proteinExistence type="predicted"/>
<name>A0A350H8Q8_UNCW3</name>